<dbReference type="FunFam" id="3.30.70.330:FF:000382">
    <property type="entry name" value="G-patch domain-containing protein"/>
    <property type="match status" value="1"/>
</dbReference>
<name>A0A5M6C626_9TREE</name>
<dbReference type="GO" id="GO:0003723">
    <property type="term" value="F:RNA binding"/>
    <property type="evidence" value="ECO:0007669"/>
    <property type="project" value="UniProtKB-KW"/>
</dbReference>
<keyword evidence="3" id="KW-0694">RNA-binding</keyword>
<feature type="region of interest" description="Disordered" evidence="6">
    <location>
        <begin position="16"/>
        <end position="56"/>
    </location>
</feature>
<protein>
    <submittedName>
        <fullName evidence="7">Uncharacterized protein</fullName>
    </submittedName>
</protein>
<feature type="compositionally biased region" description="Basic residues" evidence="6">
    <location>
        <begin position="161"/>
        <end position="170"/>
    </location>
</feature>
<dbReference type="EMBL" id="CP144053">
    <property type="protein sequence ID" value="WWD17386.1"/>
    <property type="molecule type" value="Genomic_DNA"/>
</dbReference>
<keyword evidence="4" id="KW-0508">mRNA splicing</keyword>
<dbReference type="KEGG" id="ksn:43586352"/>
<proteinExistence type="predicted"/>
<reference evidence="7" key="1">
    <citation type="submission" date="2017-08" db="EMBL/GenBank/DDBJ databases">
        <authorList>
            <person name="Cuomo C."/>
            <person name="Billmyre B."/>
            <person name="Heitman J."/>
        </authorList>
    </citation>
    <scope>NUCLEOTIDE SEQUENCE</scope>
    <source>
        <strain evidence="7">CBS 12478</strain>
    </source>
</reference>
<evidence type="ECO:0000256" key="4">
    <source>
        <dbReference type="ARBA" id="ARBA00023187"/>
    </source>
</evidence>
<dbReference type="CDD" id="cd12374">
    <property type="entry name" value="RRM_UHM_SPF45_PUF60"/>
    <property type="match status" value="1"/>
</dbReference>
<evidence type="ECO:0000256" key="2">
    <source>
        <dbReference type="ARBA" id="ARBA00022664"/>
    </source>
</evidence>
<dbReference type="Gene3D" id="3.30.70.330">
    <property type="match status" value="1"/>
</dbReference>
<feature type="compositionally biased region" description="Pro residues" evidence="6">
    <location>
        <begin position="366"/>
        <end position="409"/>
    </location>
</feature>
<dbReference type="InterPro" id="IPR035979">
    <property type="entry name" value="RBD_domain_sf"/>
</dbReference>
<dbReference type="InterPro" id="IPR003954">
    <property type="entry name" value="RRM_euk-type"/>
</dbReference>
<keyword evidence="5" id="KW-0539">Nucleus</keyword>
<dbReference type="InterPro" id="IPR012677">
    <property type="entry name" value="Nucleotide-bd_a/b_plait_sf"/>
</dbReference>
<evidence type="ECO:0000256" key="5">
    <source>
        <dbReference type="ARBA" id="ARBA00023242"/>
    </source>
</evidence>
<dbReference type="InterPro" id="IPR000467">
    <property type="entry name" value="G_patch_dom"/>
</dbReference>
<evidence type="ECO:0000256" key="1">
    <source>
        <dbReference type="ARBA" id="ARBA00004123"/>
    </source>
</evidence>
<keyword evidence="2" id="KW-0507">mRNA processing</keyword>
<evidence type="ECO:0000313" key="8">
    <source>
        <dbReference type="Proteomes" id="UP000322225"/>
    </source>
</evidence>
<evidence type="ECO:0000313" key="7">
    <source>
        <dbReference type="EMBL" id="WWD17386.1"/>
    </source>
</evidence>
<sequence>MSLYSGIKFSASELQAQADAKTASDRNQASTSTSISTSSSTSETKPSSSGPSASAPKAAAGYSAALKFAPRIPKPKPTTSNARPAGFVPAPLTSIGNGLASASSSVDIVRSAEPILNVQQEKEIQFGPDGLPLAKAPAMTLAAGQKGKFGKRDRGAGDGQKKKKKKKKKIQQPLMPTFDPDEQYDPNRPNDLGEYQQYRKRLREERRAKLLEERRRKAEGLGGSSDESSYYTDSEEDVAPRRDAPKMFAPPKMYSPPSAARRDLPREEPSSRPPPPPPSTQSSLNDDPYARRAAMTQVSTGDDDAFARRAALSAPIQPPSANSGDEAYARRAALSGDEAYARRLALSQGQGAPSFAPPTASIPGFGAPPPPSFAPPPPPNFASAPRPPPNFAPPPPSALSGAPPPPPPQLQHLSVADIPGFGLSTPAPTSGSSTVVPAQAPAAPGSEDFAKMLEERKKAAEAIAAKFKLLAGGGAGASSAPVLAPPVEPQDDAGGGTFAEKMMRKWGHKEGTGLGAHGTGIVHALAAEHIQAAPRPVDPNQPLSKRALAKQKAAAANAKNRKWVQAPNARGRIVNANEDERQREEKGRLGEASRVICLVGLVDGVEEVDEELSDEIGEECSKWGIVERVVLHMVEPPPPEPSECLRVFIVFSGMAGAWRATRELDGRFFGGKKIRATYFDEARFDAGDRDGEII</sequence>
<reference evidence="7" key="2">
    <citation type="submission" date="2024-01" db="EMBL/GenBank/DDBJ databases">
        <title>Comparative genomics of Cryptococcus and Kwoniella reveals pathogenesis evolution and contrasting modes of karyotype evolution via chromosome fusion or intercentromeric recombination.</title>
        <authorList>
            <person name="Coelho M.A."/>
            <person name="David-Palma M."/>
            <person name="Shea T."/>
            <person name="Bowers K."/>
            <person name="McGinley-Smith S."/>
            <person name="Mohammad A.W."/>
            <person name="Gnirke A."/>
            <person name="Yurkov A.M."/>
            <person name="Nowrousian M."/>
            <person name="Sun S."/>
            <person name="Cuomo C.A."/>
            <person name="Heitman J."/>
        </authorList>
    </citation>
    <scope>NUCLEOTIDE SEQUENCE</scope>
    <source>
        <strain evidence="7">CBS 12478</strain>
    </source>
</reference>
<dbReference type="PANTHER" id="PTHR13288:SF8">
    <property type="entry name" value="SPLICING FACTOR 45"/>
    <property type="match status" value="1"/>
</dbReference>
<feature type="compositionally biased region" description="Basic and acidic residues" evidence="6">
    <location>
        <begin position="260"/>
        <end position="270"/>
    </location>
</feature>
<dbReference type="OrthoDB" id="5411533at2759"/>
<dbReference type="Proteomes" id="UP000322225">
    <property type="component" value="Chromosome 3"/>
</dbReference>
<dbReference type="PANTHER" id="PTHR13288">
    <property type="entry name" value="SPLICING FACTOR 45 SPF45"/>
    <property type="match status" value="1"/>
</dbReference>
<dbReference type="PROSITE" id="PS50174">
    <property type="entry name" value="G_PATCH"/>
    <property type="match status" value="1"/>
</dbReference>
<dbReference type="SUPFAM" id="SSF54928">
    <property type="entry name" value="RNA-binding domain, RBD"/>
    <property type="match status" value="1"/>
</dbReference>
<dbReference type="RefSeq" id="XP_031863179.1">
    <property type="nucleotide sequence ID" value="XM_032002242.1"/>
</dbReference>
<keyword evidence="8" id="KW-1185">Reference proteome</keyword>
<feature type="region of interest" description="Disordered" evidence="6">
    <location>
        <begin position="344"/>
        <end position="442"/>
    </location>
</feature>
<feature type="compositionally biased region" description="Low complexity" evidence="6">
    <location>
        <begin position="29"/>
        <end position="56"/>
    </location>
</feature>
<accession>A0A5M6C626</accession>
<dbReference type="SMART" id="SM00361">
    <property type="entry name" value="RRM_1"/>
    <property type="match status" value="1"/>
</dbReference>
<evidence type="ECO:0000256" key="3">
    <source>
        <dbReference type="ARBA" id="ARBA00022884"/>
    </source>
</evidence>
<evidence type="ECO:0000256" key="6">
    <source>
        <dbReference type="SAM" id="MobiDB-lite"/>
    </source>
</evidence>
<dbReference type="InterPro" id="IPR040052">
    <property type="entry name" value="RBM17"/>
</dbReference>
<comment type="subcellular location">
    <subcellularLocation>
        <location evidence="1">Nucleus</location>
    </subcellularLocation>
</comment>
<feature type="compositionally biased region" description="Polar residues" evidence="6">
    <location>
        <begin position="426"/>
        <end position="436"/>
    </location>
</feature>
<dbReference type="AlphaFoldDB" id="A0A5M6C626"/>
<feature type="compositionally biased region" description="Basic and acidic residues" evidence="6">
    <location>
        <begin position="150"/>
        <end position="160"/>
    </location>
</feature>
<dbReference type="GeneID" id="43586352"/>
<dbReference type="GO" id="GO:0071011">
    <property type="term" value="C:precatalytic spliceosome"/>
    <property type="evidence" value="ECO:0007669"/>
    <property type="project" value="TreeGrafter"/>
</dbReference>
<organism evidence="7 8">
    <name type="scientific">Kwoniella shandongensis</name>
    <dbReference type="NCBI Taxonomy" id="1734106"/>
    <lineage>
        <taxon>Eukaryota</taxon>
        <taxon>Fungi</taxon>
        <taxon>Dikarya</taxon>
        <taxon>Basidiomycota</taxon>
        <taxon>Agaricomycotina</taxon>
        <taxon>Tremellomycetes</taxon>
        <taxon>Tremellales</taxon>
        <taxon>Cryptococcaceae</taxon>
        <taxon>Kwoniella</taxon>
    </lineage>
</organism>
<feature type="region of interest" description="Disordered" evidence="6">
    <location>
        <begin position="213"/>
        <end position="329"/>
    </location>
</feature>
<feature type="region of interest" description="Disordered" evidence="6">
    <location>
        <begin position="69"/>
        <end position="101"/>
    </location>
</feature>
<dbReference type="GO" id="GO:0045292">
    <property type="term" value="P:mRNA cis splicing, via spliceosome"/>
    <property type="evidence" value="ECO:0007669"/>
    <property type="project" value="InterPro"/>
</dbReference>
<feature type="region of interest" description="Disordered" evidence="6">
    <location>
        <begin position="137"/>
        <end position="200"/>
    </location>
</feature>
<gene>
    <name evidence="7" type="ORF">CI109_101827</name>
</gene>
<dbReference type="Pfam" id="PF01585">
    <property type="entry name" value="G-patch"/>
    <property type="match status" value="1"/>
</dbReference>